<evidence type="ECO:0000256" key="1">
    <source>
        <dbReference type="SAM" id="MobiDB-lite"/>
    </source>
</evidence>
<evidence type="ECO:0000313" key="2">
    <source>
        <dbReference type="EMBL" id="GAA2118881.1"/>
    </source>
</evidence>
<name>A0ABN2XZA1_9ACTN</name>
<sequence>MATGVMIVESRPSSSEEAPAYHDWYDNKHIPEILQLEGFISARRLEPLEGDTFVVIYEIEGDLEKAQAALREAQSSGALSRPEGVQLDPPPKVRYLRLLSAAGEKSDVT</sequence>
<dbReference type="InterPro" id="IPR011008">
    <property type="entry name" value="Dimeric_a/b-barrel"/>
</dbReference>
<comment type="caution">
    <text evidence="2">The sequence shown here is derived from an EMBL/GenBank/DDBJ whole genome shotgun (WGS) entry which is preliminary data.</text>
</comment>
<proteinExistence type="predicted"/>
<reference evidence="2 3" key="1">
    <citation type="journal article" date="2019" name="Int. J. Syst. Evol. Microbiol.">
        <title>The Global Catalogue of Microorganisms (GCM) 10K type strain sequencing project: providing services to taxonomists for standard genome sequencing and annotation.</title>
        <authorList>
            <consortium name="The Broad Institute Genomics Platform"/>
            <consortium name="The Broad Institute Genome Sequencing Center for Infectious Disease"/>
            <person name="Wu L."/>
            <person name="Ma J."/>
        </authorList>
    </citation>
    <scope>NUCLEOTIDE SEQUENCE [LARGE SCALE GENOMIC DNA]</scope>
    <source>
        <strain evidence="2 3">JCM 13850</strain>
    </source>
</reference>
<keyword evidence="3" id="KW-1185">Reference proteome</keyword>
<dbReference type="EMBL" id="BAAAMR010000001">
    <property type="protein sequence ID" value="GAA2118881.1"/>
    <property type="molecule type" value="Genomic_DNA"/>
</dbReference>
<evidence type="ECO:0000313" key="3">
    <source>
        <dbReference type="Proteomes" id="UP001501020"/>
    </source>
</evidence>
<organism evidence="2 3">
    <name type="scientific">Actinomadura napierensis</name>
    <dbReference type="NCBI Taxonomy" id="267854"/>
    <lineage>
        <taxon>Bacteria</taxon>
        <taxon>Bacillati</taxon>
        <taxon>Actinomycetota</taxon>
        <taxon>Actinomycetes</taxon>
        <taxon>Streptosporangiales</taxon>
        <taxon>Thermomonosporaceae</taxon>
        <taxon>Actinomadura</taxon>
    </lineage>
</organism>
<feature type="region of interest" description="Disordered" evidence="1">
    <location>
        <begin position="72"/>
        <end position="91"/>
    </location>
</feature>
<dbReference type="RefSeq" id="WP_344260338.1">
    <property type="nucleotide sequence ID" value="NZ_BAAAMR010000001.1"/>
</dbReference>
<accession>A0ABN2XZA1</accession>
<dbReference type="Proteomes" id="UP001501020">
    <property type="component" value="Unassembled WGS sequence"/>
</dbReference>
<protein>
    <submittedName>
        <fullName evidence="2">Uncharacterized protein</fullName>
    </submittedName>
</protein>
<gene>
    <name evidence="2" type="ORF">GCM10009727_02320</name>
</gene>
<dbReference type="SUPFAM" id="SSF54909">
    <property type="entry name" value="Dimeric alpha+beta barrel"/>
    <property type="match status" value="1"/>
</dbReference>